<evidence type="ECO:0000313" key="1">
    <source>
        <dbReference type="EMBL" id="KAL3398637.1"/>
    </source>
</evidence>
<keyword evidence="2" id="KW-1185">Reference proteome</keyword>
<name>A0ABD2X1F3_9HYME</name>
<dbReference type="EMBL" id="JBJJXI010000059">
    <property type="protein sequence ID" value="KAL3398637.1"/>
    <property type="molecule type" value="Genomic_DNA"/>
</dbReference>
<organism evidence="1 2">
    <name type="scientific">Trichogramma kaykai</name>
    <dbReference type="NCBI Taxonomy" id="54128"/>
    <lineage>
        <taxon>Eukaryota</taxon>
        <taxon>Metazoa</taxon>
        <taxon>Ecdysozoa</taxon>
        <taxon>Arthropoda</taxon>
        <taxon>Hexapoda</taxon>
        <taxon>Insecta</taxon>
        <taxon>Pterygota</taxon>
        <taxon>Neoptera</taxon>
        <taxon>Endopterygota</taxon>
        <taxon>Hymenoptera</taxon>
        <taxon>Apocrita</taxon>
        <taxon>Proctotrupomorpha</taxon>
        <taxon>Chalcidoidea</taxon>
        <taxon>Trichogrammatidae</taxon>
        <taxon>Trichogramma</taxon>
    </lineage>
</organism>
<comment type="caution">
    <text evidence="1">The sequence shown here is derived from an EMBL/GenBank/DDBJ whole genome shotgun (WGS) entry which is preliminary data.</text>
</comment>
<evidence type="ECO:0000313" key="2">
    <source>
        <dbReference type="Proteomes" id="UP001627154"/>
    </source>
</evidence>
<accession>A0ABD2X1F3</accession>
<gene>
    <name evidence="1" type="ORF">TKK_007772</name>
</gene>
<dbReference type="Proteomes" id="UP001627154">
    <property type="component" value="Unassembled WGS sequence"/>
</dbReference>
<dbReference type="AlphaFoldDB" id="A0ABD2X1F3"/>
<sequence length="110" mass="12740">MYYVHPKNILWIRGFNFTRCKAAAAPTYDDFLPPSIVERDIPPTQSSSSAMSLRRYGDVYKLVKDLFTGERVEAYNRRVARVIHVQSNYPGKIVSSMFMLRTTRANRVFS</sequence>
<reference evidence="1 2" key="1">
    <citation type="journal article" date="2024" name="bioRxiv">
        <title>A reference genome for Trichogramma kaykai: A tiny desert-dwelling parasitoid wasp with competing sex-ratio distorters.</title>
        <authorList>
            <person name="Culotta J."/>
            <person name="Lindsey A.R."/>
        </authorList>
    </citation>
    <scope>NUCLEOTIDE SEQUENCE [LARGE SCALE GENOMIC DNA]</scope>
    <source>
        <strain evidence="1 2">KSX58</strain>
    </source>
</reference>
<proteinExistence type="predicted"/>
<protein>
    <submittedName>
        <fullName evidence="1">Uncharacterized protein</fullName>
    </submittedName>
</protein>